<dbReference type="OrthoDB" id="10622101at2759"/>
<sequence length="382" mass="41528">METDRLKVDSLDAEITATLRIIELNFLNALEQVDRIQRVAKRYVQSAEKLRAFAAPWRNLFHSIARDTSGERQVETRPAPGGGSSENNLHERLVSLPQSMRESLARLRAFLPHKPRTADWGNFSGLLEDDVDDDDDDAPFLCRVSERRADAGDAFCETSSGPVRAVGTHGRTSSLVEGIAGMPVASHDESSAAAGEHVFYKRPSTNPNLCARWPQQTDATGAANTPAATVPRHDLVGPGVYEPIHADRGLGRCSRTADNNELELERFPEKFRDGDGARQLQQLYAVFCQHPSVALSAADLAAMLDGSHSLEVLELVCELLASRNYLLSVLGSGSVRQWMLAPRYDEPSSIVTGALGGSSETLDSIAASSFSVIDTALSIDEM</sequence>
<gene>
    <name evidence="2" type="ORF">CYME_CMI108C</name>
</gene>
<dbReference type="EMBL" id="AP006491">
    <property type="protein sequence ID" value="BAM79998.1"/>
    <property type="molecule type" value="Genomic_DNA"/>
</dbReference>
<organism evidence="2 3">
    <name type="scientific">Cyanidioschyzon merolae (strain NIES-3377 / 10D)</name>
    <name type="common">Unicellular red alga</name>
    <dbReference type="NCBI Taxonomy" id="280699"/>
    <lineage>
        <taxon>Eukaryota</taxon>
        <taxon>Rhodophyta</taxon>
        <taxon>Bangiophyceae</taxon>
        <taxon>Cyanidiales</taxon>
        <taxon>Cyanidiaceae</taxon>
        <taxon>Cyanidioschyzon</taxon>
    </lineage>
</organism>
<keyword evidence="3" id="KW-1185">Reference proteome</keyword>
<reference evidence="2 3" key="2">
    <citation type="journal article" date="2007" name="BMC Biol.">
        <title>A 100%-complete sequence reveals unusually simple genomic features in the hot-spring red alga Cyanidioschyzon merolae.</title>
        <authorList>
            <person name="Nozaki H."/>
            <person name="Takano H."/>
            <person name="Misumi O."/>
            <person name="Terasawa K."/>
            <person name="Matsuzaki M."/>
            <person name="Maruyama S."/>
            <person name="Nishida K."/>
            <person name="Yagisawa F."/>
            <person name="Yoshida Y."/>
            <person name="Fujiwara T."/>
            <person name="Takio S."/>
            <person name="Tamura K."/>
            <person name="Chung S.J."/>
            <person name="Nakamura S."/>
            <person name="Kuroiwa H."/>
            <person name="Tanaka K."/>
            <person name="Sato N."/>
            <person name="Kuroiwa T."/>
        </authorList>
    </citation>
    <scope>NUCLEOTIDE SEQUENCE [LARGE SCALE GENOMIC DNA]</scope>
    <source>
        <strain evidence="2 3">10D</strain>
    </source>
</reference>
<dbReference type="KEGG" id="cme:CYME_CMI108C"/>
<dbReference type="AlphaFoldDB" id="M1VGW1"/>
<dbReference type="HOGENOM" id="CLU_724355_0_0_1"/>
<reference evidence="2 3" key="1">
    <citation type="journal article" date="2004" name="Nature">
        <title>Genome sequence of the ultrasmall unicellular red alga Cyanidioschyzon merolae 10D.</title>
        <authorList>
            <person name="Matsuzaki M."/>
            <person name="Misumi O."/>
            <person name="Shin-i T."/>
            <person name="Maruyama S."/>
            <person name="Takahara M."/>
            <person name="Miyagishima S."/>
            <person name="Mori T."/>
            <person name="Nishida K."/>
            <person name="Yagisawa F."/>
            <person name="Nishida K."/>
            <person name="Yoshida Y."/>
            <person name="Nishimura Y."/>
            <person name="Nakao S."/>
            <person name="Kobayashi T."/>
            <person name="Momoyama Y."/>
            <person name="Higashiyama T."/>
            <person name="Minoda A."/>
            <person name="Sano M."/>
            <person name="Nomoto H."/>
            <person name="Oishi K."/>
            <person name="Hayashi H."/>
            <person name="Ohta F."/>
            <person name="Nishizaka S."/>
            <person name="Haga S."/>
            <person name="Miura S."/>
            <person name="Morishita T."/>
            <person name="Kabeya Y."/>
            <person name="Terasawa K."/>
            <person name="Suzuki Y."/>
            <person name="Ishii Y."/>
            <person name="Asakawa S."/>
            <person name="Takano H."/>
            <person name="Ohta N."/>
            <person name="Kuroiwa H."/>
            <person name="Tanaka K."/>
            <person name="Shimizu N."/>
            <person name="Sugano S."/>
            <person name="Sato N."/>
            <person name="Nozaki H."/>
            <person name="Ogasawara N."/>
            <person name="Kohara Y."/>
            <person name="Kuroiwa T."/>
        </authorList>
    </citation>
    <scope>NUCLEOTIDE SEQUENCE [LARGE SCALE GENOMIC DNA]</scope>
    <source>
        <strain evidence="2 3">10D</strain>
    </source>
</reference>
<dbReference type="RefSeq" id="XP_005536284.1">
    <property type="nucleotide sequence ID" value="XM_005536227.1"/>
</dbReference>
<evidence type="ECO:0008006" key="4">
    <source>
        <dbReference type="Google" id="ProtNLM"/>
    </source>
</evidence>
<accession>M1VGW1</accession>
<evidence type="ECO:0000256" key="1">
    <source>
        <dbReference type="SAM" id="MobiDB-lite"/>
    </source>
</evidence>
<protein>
    <recommendedName>
        <fullName evidence="4">DASH complex subunit ASK1</fullName>
    </recommendedName>
</protein>
<name>M1VGW1_CYAM1</name>
<evidence type="ECO:0000313" key="3">
    <source>
        <dbReference type="Proteomes" id="UP000007014"/>
    </source>
</evidence>
<feature type="region of interest" description="Disordered" evidence="1">
    <location>
        <begin position="68"/>
        <end position="89"/>
    </location>
</feature>
<dbReference type="GeneID" id="16993839"/>
<dbReference type="Gramene" id="CMI108CT">
    <property type="protein sequence ID" value="CMI108CT"/>
    <property type="gene ID" value="CMI108C"/>
</dbReference>
<dbReference type="Proteomes" id="UP000007014">
    <property type="component" value="Chromosome 9"/>
</dbReference>
<evidence type="ECO:0000313" key="2">
    <source>
        <dbReference type="EMBL" id="BAM79998.1"/>
    </source>
</evidence>
<proteinExistence type="predicted"/>